<proteinExistence type="predicted"/>
<organism evidence="1 2">
    <name type="scientific">Rhabditophanes sp. KR3021</name>
    <dbReference type="NCBI Taxonomy" id="114890"/>
    <lineage>
        <taxon>Eukaryota</taxon>
        <taxon>Metazoa</taxon>
        <taxon>Ecdysozoa</taxon>
        <taxon>Nematoda</taxon>
        <taxon>Chromadorea</taxon>
        <taxon>Rhabditida</taxon>
        <taxon>Tylenchina</taxon>
        <taxon>Panagrolaimomorpha</taxon>
        <taxon>Strongyloidoidea</taxon>
        <taxon>Alloionematidae</taxon>
        <taxon>Rhabditophanes</taxon>
    </lineage>
</organism>
<evidence type="ECO:0000313" key="1">
    <source>
        <dbReference type="Proteomes" id="UP000095286"/>
    </source>
</evidence>
<reference evidence="2" key="1">
    <citation type="submission" date="2016-11" db="UniProtKB">
        <authorList>
            <consortium name="WormBaseParasite"/>
        </authorList>
    </citation>
    <scope>IDENTIFICATION</scope>
    <source>
        <strain evidence="2">KR3021</strain>
    </source>
</reference>
<sequence length="108" mass="12729">MKKNLLSIPKEQWAKIKAWFIEFMRSNEDKALEEYLRYGYGNPNYVKSKKYYPTIVFPQVNPGLVKLLRDPEYAAANPDIFRFKEISYEEFISPVPPGKCNCKCIKKL</sequence>
<protein>
    <submittedName>
        <fullName evidence="2">ABC transporter substrate-binding protein</fullName>
    </submittedName>
</protein>
<dbReference type="Proteomes" id="UP000095286">
    <property type="component" value="Unplaced"/>
</dbReference>
<name>A0AC35U4W8_9BILA</name>
<accession>A0AC35U4W8</accession>
<dbReference type="WBParaSite" id="RSKR_0000775300.1">
    <property type="protein sequence ID" value="RSKR_0000775300.1"/>
    <property type="gene ID" value="RSKR_0000775300"/>
</dbReference>
<evidence type="ECO:0000313" key="2">
    <source>
        <dbReference type="WBParaSite" id="RSKR_0000775300.1"/>
    </source>
</evidence>